<accession>A0ABR7KS52</accession>
<evidence type="ECO:0000313" key="1">
    <source>
        <dbReference type="EMBL" id="MBC6110901.1"/>
    </source>
</evidence>
<keyword evidence="2" id="KW-1185">Reference proteome</keyword>
<evidence type="ECO:0000313" key="2">
    <source>
        <dbReference type="Proteomes" id="UP000652755"/>
    </source>
</evidence>
<dbReference type="EMBL" id="JACRYL010000008">
    <property type="protein sequence ID" value="MBC6110901.1"/>
    <property type="molecule type" value="Genomic_DNA"/>
</dbReference>
<organism evidence="1 2">
    <name type="scientific">Pedobacter fastidiosus</name>
    <dbReference type="NCBI Taxonomy" id="2765361"/>
    <lineage>
        <taxon>Bacteria</taxon>
        <taxon>Pseudomonadati</taxon>
        <taxon>Bacteroidota</taxon>
        <taxon>Sphingobacteriia</taxon>
        <taxon>Sphingobacteriales</taxon>
        <taxon>Sphingobacteriaceae</taxon>
        <taxon>Pedobacter</taxon>
    </lineage>
</organism>
<gene>
    <name evidence="1" type="ORF">H7U22_10750</name>
</gene>
<comment type="caution">
    <text evidence="1">The sequence shown here is derived from an EMBL/GenBank/DDBJ whole genome shotgun (WGS) entry which is preliminary data.</text>
</comment>
<dbReference type="RefSeq" id="WP_187071370.1">
    <property type="nucleotide sequence ID" value="NZ_JACRYL010000008.1"/>
</dbReference>
<dbReference type="Proteomes" id="UP000652755">
    <property type="component" value="Unassembled WGS sequence"/>
</dbReference>
<protein>
    <submittedName>
        <fullName evidence="1">Uncharacterized protein</fullName>
    </submittedName>
</protein>
<name>A0ABR7KS52_9SPHI</name>
<sequence length="93" mass="10716">MKQSSLKKLNLTLTDRIICLHQKGYTDDFLSINSEKLQCIQNGESFFIDDVRINLVDCGYDILTRSFQYIHTIDTQIGCRGLMILNGILPLYK</sequence>
<proteinExistence type="predicted"/>
<reference evidence="1 2" key="1">
    <citation type="submission" date="2020-08" db="EMBL/GenBank/DDBJ databases">
        <authorList>
            <person name="Sun Q."/>
            <person name="Inoue M."/>
        </authorList>
    </citation>
    <scope>NUCLEOTIDE SEQUENCE [LARGE SCALE GENOMIC DNA]</scope>
    <source>
        <strain evidence="1 2">CCM 8938</strain>
    </source>
</reference>